<dbReference type="PROSITE" id="PS51257">
    <property type="entry name" value="PROKAR_LIPOPROTEIN"/>
    <property type="match status" value="1"/>
</dbReference>
<dbReference type="SUPFAM" id="SSF50969">
    <property type="entry name" value="YVTN repeat-like/Quinoprotein amine dehydrogenase"/>
    <property type="match status" value="1"/>
</dbReference>
<keyword evidence="1" id="KW-0732">Signal</keyword>
<sequence length="356" mass="39904">MKKLSYLFIALFISACQAEPDFTEEVTPLLHTRAGSLQFAQTDNLNLDALGIVHPTKIVRKDSLYVILTPQSAYRFAIYNHLNGTLHHLVPAGSGEGEGHCYLNLHLNGNIVSALDFSTGRLVEIDLNHCTEADYRPVFTSLTAHGKTPLGAVRAGNRIISTGIYTSGRYCSTNPAENEDIYSVAYPECALPSLSDSLKSIFYASNCLALNRTQTRLACANMQYGCLDLCAIREDQLIRVNEVHLNRPGVSIRLQRPKGRKIWYPVAYTDHNLFGFCDLTTSDDYIFALYSRRTYRQYRNDVDKGRVILVFDWNGSHVRTYHLSNSCSSISYDPVTDAIYALSHEKGKCEIITLNL</sequence>
<protein>
    <recommendedName>
        <fullName evidence="4">6-bladed beta-propeller</fullName>
    </recommendedName>
</protein>
<organism evidence="2 3">
    <name type="scientific">Odoribacter splanchnicus</name>
    <dbReference type="NCBI Taxonomy" id="28118"/>
    <lineage>
        <taxon>Bacteria</taxon>
        <taxon>Pseudomonadati</taxon>
        <taxon>Bacteroidota</taxon>
        <taxon>Bacteroidia</taxon>
        <taxon>Bacteroidales</taxon>
        <taxon>Odoribacteraceae</taxon>
        <taxon>Odoribacter</taxon>
    </lineage>
</organism>
<evidence type="ECO:0008006" key="4">
    <source>
        <dbReference type="Google" id="ProtNLM"/>
    </source>
</evidence>
<dbReference type="InterPro" id="IPR011044">
    <property type="entry name" value="Quino_amine_DH_bsu"/>
</dbReference>
<feature type="chain" id="PRO_5019411293" description="6-bladed beta-propeller" evidence="1">
    <location>
        <begin position="19"/>
        <end position="356"/>
    </location>
</feature>
<evidence type="ECO:0000313" key="2">
    <source>
        <dbReference type="EMBL" id="RGU55984.1"/>
    </source>
</evidence>
<accession>A0A412TQ70</accession>
<name>A0A412TQ70_9BACT</name>
<dbReference type="Proteomes" id="UP000284243">
    <property type="component" value="Unassembled WGS sequence"/>
</dbReference>
<feature type="signal peptide" evidence="1">
    <location>
        <begin position="1"/>
        <end position="18"/>
    </location>
</feature>
<gene>
    <name evidence="2" type="ORF">DWW57_10790</name>
</gene>
<evidence type="ECO:0000313" key="3">
    <source>
        <dbReference type="Proteomes" id="UP000284243"/>
    </source>
</evidence>
<dbReference type="EMBL" id="QRYC01000013">
    <property type="protein sequence ID" value="RGU55984.1"/>
    <property type="molecule type" value="Genomic_DNA"/>
</dbReference>
<comment type="caution">
    <text evidence="2">The sequence shown here is derived from an EMBL/GenBank/DDBJ whole genome shotgun (WGS) entry which is preliminary data.</text>
</comment>
<proteinExistence type="predicted"/>
<dbReference type="Pfam" id="PF15869">
    <property type="entry name" value="TolB_like"/>
    <property type="match status" value="1"/>
</dbReference>
<reference evidence="2 3" key="1">
    <citation type="submission" date="2018-08" db="EMBL/GenBank/DDBJ databases">
        <title>A genome reference for cultivated species of the human gut microbiota.</title>
        <authorList>
            <person name="Zou Y."/>
            <person name="Xue W."/>
            <person name="Luo G."/>
        </authorList>
    </citation>
    <scope>NUCLEOTIDE SEQUENCE [LARGE SCALE GENOMIC DNA]</scope>
    <source>
        <strain evidence="2 3">AF16-14</strain>
    </source>
</reference>
<dbReference type="RefSeq" id="WP_118160409.1">
    <property type="nucleotide sequence ID" value="NZ_QRYC01000013.1"/>
</dbReference>
<dbReference type="AlphaFoldDB" id="A0A412TQ70"/>
<evidence type="ECO:0000256" key="1">
    <source>
        <dbReference type="SAM" id="SignalP"/>
    </source>
</evidence>